<dbReference type="PANTHER" id="PTHR34109">
    <property type="entry name" value="BNAUNNG04460D PROTEIN-RELATED"/>
    <property type="match status" value="1"/>
</dbReference>
<name>A0AAW1WNU9_RUBAR</name>
<evidence type="ECO:0000313" key="3">
    <source>
        <dbReference type="Proteomes" id="UP001457282"/>
    </source>
</evidence>
<organism evidence="2 3">
    <name type="scientific">Rubus argutus</name>
    <name type="common">Southern blackberry</name>
    <dbReference type="NCBI Taxonomy" id="59490"/>
    <lineage>
        <taxon>Eukaryota</taxon>
        <taxon>Viridiplantae</taxon>
        <taxon>Streptophyta</taxon>
        <taxon>Embryophyta</taxon>
        <taxon>Tracheophyta</taxon>
        <taxon>Spermatophyta</taxon>
        <taxon>Magnoliopsida</taxon>
        <taxon>eudicotyledons</taxon>
        <taxon>Gunneridae</taxon>
        <taxon>Pentapetalae</taxon>
        <taxon>rosids</taxon>
        <taxon>fabids</taxon>
        <taxon>Rosales</taxon>
        <taxon>Rosaceae</taxon>
        <taxon>Rosoideae</taxon>
        <taxon>Rosoideae incertae sedis</taxon>
        <taxon>Rubus</taxon>
    </lineage>
</organism>
<comment type="caution">
    <text evidence="2">The sequence shown here is derived from an EMBL/GenBank/DDBJ whole genome shotgun (WGS) entry which is preliminary data.</text>
</comment>
<dbReference type="Proteomes" id="UP001457282">
    <property type="component" value="Unassembled WGS sequence"/>
</dbReference>
<dbReference type="AlphaFoldDB" id="A0AAW1WNU9"/>
<dbReference type="Gene3D" id="3.10.180.10">
    <property type="entry name" value="2,3-Dihydroxybiphenyl 1,2-Dioxygenase, domain 1"/>
    <property type="match status" value="1"/>
</dbReference>
<accession>A0AAW1WNU9</accession>
<keyword evidence="3" id="KW-1185">Reference proteome</keyword>
<dbReference type="Pfam" id="PF22656">
    <property type="entry name" value="At5g48480-like_N"/>
    <property type="match status" value="1"/>
</dbReference>
<reference evidence="2 3" key="1">
    <citation type="journal article" date="2023" name="G3 (Bethesda)">
        <title>A chromosome-length genome assembly and annotation of blackberry (Rubus argutus, cv. 'Hillquist').</title>
        <authorList>
            <person name="Bruna T."/>
            <person name="Aryal R."/>
            <person name="Dudchenko O."/>
            <person name="Sargent D.J."/>
            <person name="Mead D."/>
            <person name="Buti M."/>
            <person name="Cavallini A."/>
            <person name="Hytonen T."/>
            <person name="Andres J."/>
            <person name="Pham M."/>
            <person name="Weisz D."/>
            <person name="Mascagni F."/>
            <person name="Usai G."/>
            <person name="Natali L."/>
            <person name="Bassil N."/>
            <person name="Fernandez G.E."/>
            <person name="Lomsadze A."/>
            <person name="Armour M."/>
            <person name="Olukolu B."/>
            <person name="Poorten T."/>
            <person name="Britton C."/>
            <person name="Davik J."/>
            <person name="Ashrafi H."/>
            <person name="Aiden E.L."/>
            <person name="Borodovsky M."/>
            <person name="Worthington M."/>
        </authorList>
    </citation>
    <scope>NUCLEOTIDE SEQUENCE [LARGE SCALE GENOMIC DNA]</scope>
    <source>
        <strain evidence="2">PI 553951</strain>
    </source>
</reference>
<proteinExistence type="predicted"/>
<gene>
    <name evidence="2" type="ORF">M0R45_033393</name>
</gene>
<protein>
    <recommendedName>
        <fullName evidence="1">Glyoxalase At5g48480-like N-terminal domain-containing protein</fullName>
    </recommendedName>
</protein>
<evidence type="ECO:0000259" key="1">
    <source>
        <dbReference type="Pfam" id="PF22656"/>
    </source>
</evidence>
<dbReference type="InterPro" id="IPR054576">
    <property type="entry name" value="At5g48480-like_N"/>
</dbReference>
<dbReference type="InterPro" id="IPR029068">
    <property type="entry name" value="Glyas_Bleomycin-R_OHBP_Dase"/>
</dbReference>
<evidence type="ECO:0000313" key="2">
    <source>
        <dbReference type="EMBL" id="KAK9925052.1"/>
    </source>
</evidence>
<sequence>MAEEKGSKGTMAMDAWVVLTVGAPDAELAVQFYTEVFGAVETDRLTSLKDEGDPNSRRLLSVVLLFGTTRLVVTEDEVETEIEAEQCGLRIVSERDVIEVIGKAQSAGAVLTSDITEDGIIPGKHLGKVRDPFGISWIIVGKLAEKPSIKILVVSEDQIVEKLLPGSIARFDSKAADFILISAVRKLREVKSYLDGQVRLDQPVDLIMVDIDFLYKAKEAEFQKIRKKGLTPEKEKQAVARRTGADQEIDFFYAAFSWRSIRPWSLVVGTSMMNISNNLSVKARRMAREAEFKGRLAGYWKTVIVQKPITEEKMDAILTNAVSWRKERKSLGLD</sequence>
<dbReference type="EMBL" id="JBEDUW010000006">
    <property type="protein sequence ID" value="KAK9925052.1"/>
    <property type="molecule type" value="Genomic_DNA"/>
</dbReference>
<feature type="domain" description="Glyoxalase At5g48480-like N-terminal" evidence="1">
    <location>
        <begin position="19"/>
        <end position="74"/>
    </location>
</feature>
<dbReference type="SUPFAM" id="SSF54593">
    <property type="entry name" value="Glyoxalase/Bleomycin resistance protein/Dihydroxybiphenyl dioxygenase"/>
    <property type="match status" value="1"/>
</dbReference>
<dbReference type="PANTHER" id="PTHR34109:SF1">
    <property type="entry name" value="VOC DOMAIN-CONTAINING PROTEIN"/>
    <property type="match status" value="1"/>
</dbReference>